<dbReference type="Gene3D" id="3.20.20.80">
    <property type="entry name" value="Glycosidases"/>
    <property type="match status" value="1"/>
</dbReference>
<feature type="signal peptide" evidence="1">
    <location>
        <begin position="1"/>
        <end position="25"/>
    </location>
</feature>
<dbReference type="OrthoDB" id="2831684at2759"/>
<evidence type="ECO:0000259" key="2">
    <source>
        <dbReference type="Pfam" id="PF16862"/>
    </source>
</evidence>
<dbReference type="PANTHER" id="PTHR36183:SF2">
    <property type="entry name" value="BETA-GLUCURONIDASE C-TERMINAL DOMAIN-CONTAINING PROTEIN"/>
    <property type="match status" value="1"/>
</dbReference>
<dbReference type="InterPro" id="IPR017853">
    <property type="entry name" value="GH"/>
</dbReference>
<dbReference type="InterPro" id="IPR031728">
    <property type="entry name" value="GlcAase_C"/>
</dbReference>
<name>A0A8H5LQG0_9AGAR</name>
<dbReference type="AlphaFoldDB" id="A0A8H5LQG0"/>
<evidence type="ECO:0000313" key="3">
    <source>
        <dbReference type="EMBL" id="KAF5365679.1"/>
    </source>
</evidence>
<gene>
    <name evidence="3" type="ORF">D9758_003148</name>
</gene>
<accession>A0A8H5LQG0</accession>
<protein>
    <recommendedName>
        <fullName evidence="2">Beta-glucuronidase C-terminal domain-containing protein</fullName>
    </recommendedName>
</protein>
<evidence type="ECO:0000313" key="4">
    <source>
        <dbReference type="Proteomes" id="UP000559256"/>
    </source>
</evidence>
<evidence type="ECO:0000256" key="1">
    <source>
        <dbReference type="SAM" id="SignalP"/>
    </source>
</evidence>
<feature type="domain" description="Beta-glucuronidase C-terminal" evidence="2">
    <location>
        <begin position="424"/>
        <end position="529"/>
    </location>
</feature>
<reference evidence="3 4" key="1">
    <citation type="journal article" date="2020" name="ISME J.">
        <title>Uncovering the hidden diversity of litter-decomposition mechanisms in mushroom-forming fungi.</title>
        <authorList>
            <person name="Floudas D."/>
            <person name="Bentzer J."/>
            <person name="Ahren D."/>
            <person name="Johansson T."/>
            <person name="Persson P."/>
            <person name="Tunlid A."/>
        </authorList>
    </citation>
    <scope>NUCLEOTIDE SEQUENCE [LARGE SCALE GENOMIC DNA]</scope>
    <source>
        <strain evidence="3 4">CBS 291.85</strain>
    </source>
</reference>
<keyword evidence="1" id="KW-0732">Signal</keyword>
<organism evidence="3 4">
    <name type="scientific">Tetrapyrgos nigripes</name>
    <dbReference type="NCBI Taxonomy" id="182062"/>
    <lineage>
        <taxon>Eukaryota</taxon>
        <taxon>Fungi</taxon>
        <taxon>Dikarya</taxon>
        <taxon>Basidiomycota</taxon>
        <taxon>Agaricomycotina</taxon>
        <taxon>Agaricomycetes</taxon>
        <taxon>Agaricomycetidae</taxon>
        <taxon>Agaricales</taxon>
        <taxon>Marasmiineae</taxon>
        <taxon>Marasmiaceae</taxon>
        <taxon>Tetrapyrgos</taxon>
    </lineage>
</organism>
<sequence>MSSPCTMQPMYTLAISALILPLLTAANPSNVFTLSPNLDAPLGVSNAIANDFISISIAIHWFQDYAREGQGSQPNEFSRNLLQSLADSTSLPPRIRIGGTSADRTTYIPTQQDPILTVAGDNGIPVNVTLGPLWFQQCFDPANFPDGTRFTFDLPLVRNDSLALNNTLTGAGWALNAIGKERFDAFEIGNEEDLYTSQGVVPSSWTVKDYVERWRTFSRSIQEKVLSPAGFEADKKWFQGLVFAGLGNIPAWTTATAFNAGVDEDGFIKSVSLHNYPVGSAPWVTLGRTFMNHAAIVANLSQVIDDIAFLGSSQSTQNIDFILGETNSDFVNLNMAQFEGVLGSALWTIDYILYGAYLNIKRMNIHQGTTFGYAAWQPVAVNDKQPQVRAPFYGLKFAAEALGRHHGSTQIIPIDVGEAHLSTYAIYESKELARLAIVNFQEWNATDGPRPSDELRLDLGGTRRAVRTRLLTAPAGASADSGLTFGGIMWNFTTGGLPARVPDIEGERTVKIDRDGIFRVNIGASEALLISVEE</sequence>
<proteinExistence type="predicted"/>
<keyword evidence="4" id="KW-1185">Reference proteome</keyword>
<feature type="chain" id="PRO_5034946670" description="Beta-glucuronidase C-terminal domain-containing protein" evidence="1">
    <location>
        <begin position="26"/>
        <end position="534"/>
    </location>
</feature>
<dbReference type="PANTHER" id="PTHR36183">
    <property type="entry name" value="BETA-GLUCURONIDASE"/>
    <property type="match status" value="1"/>
</dbReference>
<comment type="caution">
    <text evidence="3">The sequence shown here is derived from an EMBL/GenBank/DDBJ whole genome shotgun (WGS) entry which is preliminary data.</text>
</comment>
<dbReference type="Pfam" id="PF16862">
    <property type="entry name" value="Glyco_hydro_79C"/>
    <property type="match status" value="1"/>
</dbReference>
<dbReference type="Proteomes" id="UP000559256">
    <property type="component" value="Unassembled WGS sequence"/>
</dbReference>
<dbReference type="SUPFAM" id="SSF51445">
    <property type="entry name" value="(Trans)glycosidases"/>
    <property type="match status" value="1"/>
</dbReference>
<dbReference type="InterPro" id="IPR052974">
    <property type="entry name" value="GH79_Enzymes"/>
</dbReference>
<dbReference type="EMBL" id="JAACJM010000026">
    <property type="protein sequence ID" value="KAF5365679.1"/>
    <property type="molecule type" value="Genomic_DNA"/>
</dbReference>